<dbReference type="RefSeq" id="WP_394836044.1">
    <property type="nucleotide sequence ID" value="NZ_CP089929.1"/>
</dbReference>
<proteinExistence type="predicted"/>
<dbReference type="PRINTS" id="PR00344">
    <property type="entry name" value="BCTRLSENSOR"/>
</dbReference>
<dbReference type="EC" id="2.7.13.3" evidence="3"/>
<dbReference type="Pfam" id="PF02518">
    <property type="entry name" value="HATPase_c"/>
    <property type="match status" value="1"/>
</dbReference>
<dbReference type="Gene3D" id="3.30.565.10">
    <property type="entry name" value="Histidine kinase-like ATPase, C-terminal domain"/>
    <property type="match status" value="1"/>
</dbReference>
<dbReference type="Proteomes" id="UP001374803">
    <property type="component" value="Chromosome"/>
</dbReference>
<dbReference type="InterPro" id="IPR004358">
    <property type="entry name" value="Sig_transdc_His_kin-like_C"/>
</dbReference>
<dbReference type="SMART" id="SM00387">
    <property type="entry name" value="HATPase_c"/>
    <property type="match status" value="1"/>
</dbReference>
<evidence type="ECO:0000256" key="1">
    <source>
        <dbReference type="ARBA" id="ARBA00000085"/>
    </source>
</evidence>
<dbReference type="PANTHER" id="PTHR44936">
    <property type="entry name" value="SENSOR PROTEIN CREC"/>
    <property type="match status" value="1"/>
</dbReference>
<evidence type="ECO:0000259" key="11">
    <source>
        <dbReference type="PROSITE" id="PS50109"/>
    </source>
</evidence>
<evidence type="ECO:0000256" key="10">
    <source>
        <dbReference type="SAM" id="Coils"/>
    </source>
</evidence>
<evidence type="ECO:0000256" key="9">
    <source>
        <dbReference type="ARBA" id="ARBA00022840"/>
    </source>
</evidence>
<evidence type="ECO:0000313" key="14">
    <source>
        <dbReference type="Proteomes" id="UP001374803"/>
    </source>
</evidence>
<dbReference type="PROSITE" id="PS50885">
    <property type="entry name" value="HAMP"/>
    <property type="match status" value="1"/>
</dbReference>
<dbReference type="SUPFAM" id="SSF55874">
    <property type="entry name" value="ATPase domain of HSP90 chaperone/DNA topoisomerase II/histidine kinase"/>
    <property type="match status" value="1"/>
</dbReference>
<dbReference type="Gene3D" id="1.10.287.130">
    <property type="match status" value="1"/>
</dbReference>
<keyword evidence="7" id="KW-0547">Nucleotide-binding</keyword>
<dbReference type="EMBL" id="CP089983">
    <property type="protein sequence ID" value="WXB06398.1"/>
    <property type="molecule type" value="Genomic_DNA"/>
</dbReference>
<evidence type="ECO:0000256" key="5">
    <source>
        <dbReference type="ARBA" id="ARBA00022553"/>
    </source>
</evidence>
<keyword evidence="10" id="KW-0175">Coiled coil</keyword>
<comment type="catalytic activity">
    <reaction evidence="1">
        <text>ATP + protein L-histidine = ADP + protein N-phospho-L-histidine.</text>
        <dbReference type="EC" id="2.7.13.3"/>
    </reaction>
</comment>
<dbReference type="InterPro" id="IPR003660">
    <property type="entry name" value="HAMP_dom"/>
</dbReference>
<keyword evidence="9 13" id="KW-0067">ATP-binding</keyword>
<dbReference type="CDD" id="cd00075">
    <property type="entry name" value="HATPase"/>
    <property type="match status" value="1"/>
</dbReference>
<keyword evidence="4" id="KW-1003">Cell membrane</keyword>
<dbReference type="Pfam" id="PF00672">
    <property type="entry name" value="HAMP"/>
    <property type="match status" value="1"/>
</dbReference>
<evidence type="ECO:0000256" key="8">
    <source>
        <dbReference type="ARBA" id="ARBA00022777"/>
    </source>
</evidence>
<feature type="domain" description="HAMP" evidence="12">
    <location>
        <begin position="155"/>
        <end position="214"/>
    </location>
</feature>
<evidence type="ECO:0000256" key="7">
    <source>
        <dbReference type="ARBA" id="ARBA00022741"/>
    </source>
</evidence>
<dbReference type="PROSITE" id="PS50109">
    <property type="entry name" value="HIS_KIN"/>
    <property type="match status" value="1"/>
</dbReference>
<dbReference type="InterPro" id="IPR036097">
    <property type="entry name" value="HisK_dim/P_sf"/>
</dbReference>
<organism evidence="13 14">
    <name type="scientific">Pendulispora rubella</name>
    <dbReference type="NCBI Taxonomy" id="2741070"/>
    <lineage>
        <taxon>Bacteria</taxon>
        <taxon>Pseudomonadati</taxon>
        <taxon>Myxococcota</taxon>
        <taxon>Myxococcia</taxon>
        <taxon>Myxococcales</taxon>
        <taxon>Sorangiineae</taxon>
        <taxon>Pendulisporaceae</taxon>
        <taxon>Pendulispora</taxon>
    </lineage>
</organism>
<dbReference type="SMART" id="SM00304">
    <property type="entry name" value="HAMP"/>
    <property type="match status" value="1"/>
</dbReference>
<reference evidence="13" key="1">
    <citation type="submission" date="2021-12" db="EMBL/GenBank/DDBJ databases">
        <title>Discovery of the Pendulisporaceae a myxobacterial family with distinct sporulation behavior and unique specialized metabolism.</title>
        <authorList>
            <person name="Garcia R."/>
            <person name="Popoff A."/>
            <person name="Bader C.D."/>
            <person name="Loehr J."/>
            <person name="Walesch S."/>
            <person name="Walt C."/>
            <person name="Boldt J."/>
            <person name="Bunk B."/>
            <person name="Haeckl F.J.F.P.J."/>
            <person name="Gunesch A.P."/>
            <person name="Birkelbach J."/>
            <person name="Nuebel U."/>
            <person name="Pietschmann T."/>
            <person name="Bach T."/>
            <person name="Mueller R."/>
        </authorList>
    </citation>
    <scope>NUCLEOTIDE SEQUENCE</scope>
    <source>
        <strain evidence="13">MSr11367</strain>
    </source>
</reference>
<keyword evidence="6" id="KW-0808">Transferase</keyword>
<keyword evidence="14" id="KW-1185">Reference proteome</keyword>
<dbReference type="SMART" id="SM00388">
    <property type="entry name" value="HisKA"/>
    <property type="match status" value="1"/>
</dbReference>
<dbReference type="InterPro" id="IPR003661">
    <property type="entry name" value="HisK_dim/P_dom"/>
</dbReference>
<evidence type="ECO:0000256" key="3">
    <source>
        <dbReference type="ARBA" id="ARBA00012438"/>
    </source>
</evidence>
<evidence type="ECO:0000256" key="4">
    <source>
        <dbReference type="ARBA" id="ARBA00022475"/>
    </source>
</evidence>
<dbReference type="InterPro" id="IPR003594">
    <property type="entry name" value="HATPase_dom"/>
</dbReference>
<evidence type="ECO:0000313" key="13">
    <source>
        <dbReference type="EMBL" id="WXB06398.1"/>
    </source>
</evidence>
<gene>
    <name evidence="13" type="ORF">LVJ94_03945</name>
</gene>
<dbReference type="SUPFAM" id="SSF47384">
    <property type="entry name" value="Homodimeric domain of signal transducing histidine kinase"/>
    <property type="match status" value="1"/>
</dbReference>
<dbReference type="InterPro" id="IPR050980">
    <property type="entry name" value="2C_sensor_his_kinase"/>
</dbReference>
<dbReference type="CDD" id="cd00082">
    <property type="entry name" value="HisKA"/>
    <property type="match status" value="1"/>
</dbReference>
<name>A0ABZ2L630_9BACT</name>
<dbReference type="Gene3D" id="1.10.8.500">
    <property type="entry name" value="HAMP domain in histidine kinase"/>
    <property type="match status" value="1"/>
</dbReference>
<evidence type="ECO:0000256" key="6">
    <source>
        <dbReference type="ARBA" id="ARBA00022679"/>
    </source>
</evidence>
<comment type="subcellular location">
    <subcellularLocation>
        <location evidence="2">Cell membrane</location>
        <topology evidence="2">Multi-pass membrane protein</topology>
    </subcellularLocation>
</comment>
<dbReference type="PANTHER" id="PTHR44936:SF10">
    <property type="entry name" value="SENSOR PROTEIN RSTB"/>
    <property type="match status" value="1"/>
</dbReference>
<dbReference type="InterPro" id="IPR036890">
    <property type="entry name" value="HATPase_C_sf"/>
</dbReference>
<protein>
    <recommendedName>
        <fullName evidence="3">histidine kinase</fullName>
        <ecNumber evidence="3">2.7.13.3</ecNumber>
    </recommendedName>
</protein>
<feature type="coiled-coil region" evidence="10">
    <location>
        <begin position="206"/>
        <end position="261"/>
    </location>
</feature>
<feature type="domain" description="Histidine kinase" evidence="11">
    <location>
        <begin position="222"/>
        <end position="438"/>
    </location>
</feature>
<dbReference type="Pfam" id="PF00512">
    <property type="entry name" value="HisKA"/>
    <property type="match status" value="1"/>
</dbReference>
<dbReference type="GO" id="GO:0005524">
    <property type="term" value="F:ATP binding"/>
    <property type="evidence" value="ECO:0007669"/>
    <property type="project" value="UniProtKB-KW"/>
</dbReference>
<sequence>MLRLKTRLFLWFLAAIVFAMGTSTLTVALMRPEAPPVPSGPMARNIASRLETLWDDAAAAENYVAEMRELSGYAFELRRDPHAIPENTRRGGPRGRGPLLFDRERNGYIPVVKRGEIVGAVTFPAHIPNTRWWRLFAGLLAGALVLALAADRVSRDLARPLERVADAAHRFGGGELGARTGLGGATARKAVADEVHQVATAFDAMAERVERTLRDQRELLAAISHELRSPLGRARVALEIAREQQEERHGSTATLDRVERQLVEVDAILSDLLAVTRAGLTDLRTEKVGYLAWVRARMATERAGDVELVIEDESIETAQVTIDGALLGRALHNLLANARAHGHPETEPLVVEVSRRSDGKLRTTVRDRGPGIAAELLPRIFDPFVRGDVARARPDSTAAGGSGLGLALVRRIIEAHGGAVFAQNGKNGAEVGFDLALG</sequence>
<accession>A0ABZ2L630</accession>
<dbReference type="CDD" id="cd06225">
    <property type="entry name" value="HAMP"/>
    <property type="match status" value="1"/>
</dbReference>
<evidence type="ECO:0000256" key="2">
    <source>
        <dbReference type="ARBA" id="ARBA00004651"/>
    </source>
</evidence>
<dbReference type="InterPro" id="IPR005467">
    <property type="entry name" value="His_kinase_dom"/>
</dbReference>
<keyword evidence="4" id="KW-0472">Membrane</keyword>
<keyword evidence="5" id="KW-0597">Phosphoprotein</keyword>
<keyword evidence="8" id="KW-0418">Kinase</keyword>
<evidence type="ECO:0000259" key="12">
    <source>
        <dbReference type="PROSITE" id="PS50885"/>
    </source>
</evidence>